<sequence>MLLTLFYMVSTWMQALKLSSLKARLATALSCDPKPSIMFSIKPPTSEHDVGKDINASGINENLLSSYLCSNKNEGKLMDLIWCQGDKRLCSIHPQQIIDVNNWLLYPFGKTYFPLIMNNYGRAKLNDESQIHVLIEADINYFNPNAFAKITKLEDYGLLVTWTADKSFAAIMETDVDHMSKLSIALMHNQCFINNGLLLTRIESIEVTGKPCSYNLNNSINLEGKKLVGKAQWKSHMDKLKLFSKTAWHVSQNGKSIEVDGFPGIIMSPGSKILTLSMPIILQIDSHCEGNYVDDDKTLFKSSSSVPSTPPPTPASATMTSGNADLHLPPNFNISEASFDKHTSTSATESADESLKTFSYTKIAENNTFVNLNTKLSEEISHINRASKYSPGKKPSSIGNLSAKPPNVLIYSDSAATRDNIKCVLKQTLNQDKYVIYTLTSSEARRDVWTEQTNLLVVCGNVDSEIATQLVNYIVNGGQLLALCSDALHTLLPSFKTAEVREHELVRFSYGRWKNVQMMHHIFCYQASPVKTRFSQDHEDVKTATPQTPDSAHVKDKNGKVHTFQIKVLGKEETWQTPSIVLADLPSSGGRAVFSQIHLEADPSQYEIEESKLNSLKDSNNARLEILSDLLSSHLGMDVKPQTYIEPTFNPGFFLGRHELKLEMLERLKNEIKENEILETPNLKLQFCGNTTKINPASSTCLPVMLHRCPDNFSTIEYFENLNTKELGRLVIYADVMTSSMDVVNGVKMHHGLAVLPRQQTQGRGRNKNKWLSPKGCAMFTMQLHISMQSYIGKHLPILQHVVGAAVVRAVRTSPGYEDIDLRLKWPNDIYLGEKIKIGGLIVSTFVKLHESICNIGVGVNLSNDLPSCCINEIIMKYNEHHGTKLSKLSYERFFALVFNSLEYLLDIIENGDIDQFYQIYYDYWLHTDAKVNIEMDNGRMEEVKILGIDSYGFLEVQGQNGCIFMVQPDGNSFDIFKGLITPSAQR</sequence>
<dbReference type="Pfam" id="PF02237">
    <property type="entry name" value="BPL_C"/>
    <property type="match status" value="1"/>
</dbReference>
<dbReference type="SUPFAM" id="SSF55681">
    <property type="entry name" value="Class II aaRS and biotin synthetases"/>
    <property type="match status" value="1"/>
</dbReference>
<keyword evidence="2" id="KW-0436">Ligase</keyword>
<keyword evidence="4" id="KW-0732">Signal</keyword>
<proteinExistence type="inferred from homology"/>
<dbReference type="InterPro" id="IPR004143">
    <property type="entry name" value="BPL_LPL_catalytic"/>
</dbReference>
<keyword evidence="7" id="KW-1185">Reference proteome</keyword>
<dbReference type="AlphaFoldDB" id="A0AA39F2K3"/>
<dbReference type="NCBIfam" id="TIGR00121">
    <property type="entry name" value="birA_ligase"/>
    <property type="match status" value="1"/>
</dbReference>
<organism evidence="6 7">
    <name type="scientific">Microctonus hyperodae</name>
    <name type="common">Parasitoid wasp</name>
    <dbReference type="NCBI Taxonomy" id="165561"/>
    <lineage>
        <taxon>Eukaryota</taxon>
        <taxon>Metazoa</taxon>
        <taxon>Ecdysozoa</taxon>
        <taxon>Arthropoda</taxon>
        <taxon>Hexapoda</taxon>
        <taxon>Insecta</taxon>
        <taxon>Pterygota</taxon>
        <taxon>Neoptera</taxon>
        <taxon>Endopterygota</taxon>
        <taxon>Hymenoptera</taxon>
        <taxon>Apocrita</taxon>
        <taxon>Ichneumonoidea</taxon>
        <taxon>Braconidae</taxon>
        <taxon>Euphorinae</taxon>
        <taxon>Microctonus</taxon>
    </lineage>
</organism>
<dbReference type="InterPro" id="IPR004408">
    <property type="entry name" value="Biotin_CoA_COase_ligase"/>
</dbReference>
<reference evidence="6" key="1">
    <citation type="journal article" date="2023" name="bioRxiv">
        <title>Scaffold-level genome assemblies of two parasitoid biocontrol wasps reveal the parthenogenesis mechanism and an associated novel virus.</title>
        <authorList>
            <person name="Inwood S."/>
            <person name="Skelly J."/>
            <person name="Guhlin J."/>
            <person name="Harrop T."/>
            <person name="Goldson S."/>
            <person name="Dearden P."/>
        </authorList>
    </citation>
    <scope>NUCLEOTIDE SEQUENCE</scope>
    <source>
        <strain evidence="6">Lincoln</strain>
        <tissue evidence="6">Whole body</tissue>
    </source>
</reference>
<feature type="domain" description="BPL/LPL catalytic" evidence="5">
    <location>
        <begin position="716"/>
        <end position="910"/>
    </location>
</feature>
<evidence type="ECO:0000256" key="3">
    <source>
        <dbReference type="SAM" id="MobiDB-lite"/>
    </source>
</evidence>
<evidence type="ECO:0000259" key="5">
    <source>
        <dbReference type="PROSITE" id="PS51733"/>
    </source>
</evidence>
<gene>
    <name evidence="6" type="ORF">PV327_008174</name>
</gene>
<name>A0AA39F2K3_MICHY</name>
<comment type="similarity">
    <text evidence="1">Belongs to the biotin--protein ligase family.</text>
</comment>
<dbReference type="Pfam" id="PF03099">
    <property type="entry name" value="BPL_LplA_LipB"/>
    <property type="match status" value="1"/>
</dbReference>
<evidence type="ECO:0000256" key="2">
    <source>
        <dbReference type="ARBA" id="ARBA00022598"/>
    </source>
</evidence>
<evidence type="ECO:0000256" key="4">
    <source>
        <dbReference type="SAM" id="SignalP"/>
    </source>
</evidence>
<dbReference type="PANTHER" id="PTHR12835:SF5">
    <property type="entry name" value="BIOTIN--PROTEIN LIGASE"/>
    <property type="match status" value="1"/>
</dbReference>
<dbReference type="GO" id="GO:0005737">
    <property type="term" value="C:cytoplasm"/>
    <property type="evidence" value="ECO:0007669"/>
    <property type="project" value="TreeGrafter"/>
</dbReference>
<protein>
    <recommendedName>
        <fullName evidence="5">BPL/LPL catalytic domain-containing protein</fullName>
    </recommendedName>
</protein>
<evidence type="ECO:0000313" key="6">
    <source>
        <dbReference type="EMBL" id="KAK0161758.1"/>
    </source>
</evidence>
<accession>A0AA39F2K3</accession>
<dbReference type="EMBL" id="JAQQBR010001834">
    <property type="protein sequence ID" value="KAK0161758.1"/>
    <property type="molecule type" value="Genomic_DNA"/>
</dbReference>
<dbReference type="Gene3D" id="3.30.930.10">
    <property type="entry name" value="Bira Bifunctional Protein, Domain 2"/>
    <property type="match status" value="1"/>
</dbReference>
<dbReference type="InterPro" id="IPR003142">
    <property type="entry name" value="BPL_C"/>
</dbReference>
<feature type="chain" id="PRO_5041228221" description="BPL/LPL catalytic domain-containing protein" evidence="4">
    <location>
        <begin position="16"/>
        <end position="987"/>
    </location>
</feature>
<feature type="signal peptide" evidence="4">
    <location>
        <begin position="1"/>
        <end position="15"/>
    </location>
</feature>
<dbReference type="GO" id="GO:0004077">
    <property type="term" value="F:biotin--[biotin carboxyl-carrier protein] ligase activity"/>
    <property type="evidence" value="ECO:0007669"/>
    <property type="project" value="InterPro"/>
</dbReference>
<dbReference type="PANTHER" id="PTHR12835">
    <property type="entry name" value="BIOTIN PROTEIN LIGASE"/>
    <property type="match status" value="1"/>
</dbReference>
<reference evidence="6" key="2">
    <citation type="submission" date="2023-03" db="EMBL/GenBank/DDBJ databases">
        <authorList>
            <person name="Inwood S.N."/>
            <person name="Skelly J.G."/>
            <person name="Guhlin J."/>
            <person name="Harrop T.W.R."/>
            <person name="Goldson S.G."/>
            <person name="Dearden P.K."/>
        </authorList>
    </citation>
    <scope>NUCLEOTIDE SEQUENCE</scope>
    <source>
        <strain evidence="6">Lincoln</strain>
        <tissue evidence="6">Whole body</tissue>
    </source>
</reference>
<dbReference type="InterPro" id="IPR019197">
    <property type="entry name" value="Biotin-prot_ligase_N"/>
</dbReference>
<dbReference type="InterPro" id="IPR045864">
    <property type="entry name" value="aa-tRNA-synth_II/BPL/LPL"/>
</dbReference>
<evidence type="ECO:0000256" key="1">
    <source>
        <dbReference type="ARBA" id="ARBA00009934"/>
    </source>
</evidence>
<dbReference type="Pfam" id="PF09825">
    <property type="entry name" value="BPL_N"/>
    <property type="match status" value="1"/>
</dbReference>
<comment type="caution">
    <text evidence="6">The sequence shown here is derived from an EMBL/GenBank/DDBJ whole genome shotgun (WGS) entry which is preliminary data.</text>
</comment>
<dbReference type="Proteomes" id="UP001168972">
    <property type="component" value="Unassembled WGS sequence"/>
</dbReference>
<dbReference type="PROSITE" id="PS51733">
    <property type="entry name" value="BPL_LPL_CATALYTIC"/>
    <property type="match status" value="1"/>
</dbReference>
<evidence type="ECO:0000313" key="7">
    <source>
        <dbReference type="Proteomes" id="UP001168972"/>
    </source>
</evidence>
<feature type="region of interest" description="Disordered" evidence="3">
    <location>
        <begin position="301"/>
        <end position="322"/>
    </location>
</feature>